<feature type="chain" id="PRO_5021384157" evidence="1">
    <location>
        <begin position="23"/>
        <end position="107"/>
    </location>
</feature>
<dbReference type="AlphaFoldDB" id="A0A4Y2A4V9"/>
<protein>
    <submittedName>
        <fullName evidence="2">Uncharacterized protein</fullName>
    </submittedName>
</protein>
<name>A0A4Y2A4V9_ARAVE</name>
<comment type="caution">
    <text evidence="2">The sequence shown here is derived from an EMBL/GenBank/DDBJ whole genome shotgun (WGS) entry which is preliminary data.</text>
</comment>
<proteinExistence type="predicted"/>
<accession>A0A4Y2A4V9</accession>
<feature type="signal peptide" evidence="1">
    <location>
        <begin position="1"/>
        <end position="22"/>
    </location>
</feature>
<keyword evidence="1" id="KW-0732">Signal</keyword>
<evidence type="ECO:0000313" key="2">
    <source>
        <dbReference type="EMBL" id="GBL74720.1"/>
    </source>
</evidence>
<evidence type="ECO:0000313" key="3">
    <source>
        <dbReference type="Proteomes" id="UP000499080"/>
    </source>
</evidence>
<dbReference type="Proteomes" id="UP000499080">
    <property type="component" value="Unassembled WGS sequence"/>
</dbReference>
<dbReference type="EMBL" id="BGPR01000006">
    <property type="protein sequence ID" value="GBL74720.1"/>
    <property type="molecule type" value="Genomic_DNA"/>
</dbReference>
<gene>
    <name evidence="2" type="ORF">AVEN_243595_1</name>
</gene>
<sequence length="107" mass="12310">MVLHINLRIGFVIAVLSHSTFDTSDSSSDGFVPAKSFQDSRILLWRDNFPPFHDSQCWVMDGFMHLHAPSNRTDWFNVSVDYRNHFNYLLEKDPSISGQHLLEAAVD</sequence>
<evidence type="ECO:0000256" key="1">
    <source>
        <dbReference type="SAM" id="SignalP"/>
    </source>
</evidence>
<organism evidence="2 3">
    <name type="scientific">Araneus ventricosus</name>
    <name type="common">Orbweaver spider</name>
    <name type="synonym">Epeira ventricosa</name>
    <dbReference type="NCBI Taxonomy" id="182803"/>
    <lineage>
        <taxon>Eukaryota</taxon>
        <taxon>Metazoa</taxon>
        <taxon>Ecdysozoa</taxon>
        <taxon>Arthropoda</taxon>
        <taxon>Chelicerata</taxon>
        <taxon>Arachnida</taxon>
        <taxon>Araneae</taxon>
        <taxon>Araneomorphae</taxon>
        <taxon>Entelegynae</taxon>
        <taxon>Araneoidea</taxon>
        <taxon>Araneidae</taxon>
        <taxon>Araneus</taxon>
    </lineage>
</organism>
<keyword evidence="3" id="KW-1185">Reference proteome</keyword>
<reference evidence="2 3" key="1">
    <citation type="journal article" date="2019" name="Sci. Rep.">
        <title>Orb-weaving spider Araneus ventricosus genome elucidates the spidroin gene catalogue.</title>
        <authorList>
            <person name="Kono N."/>
            <person name="Nakamura H."/>
            <person name="Ohtoshi R."/>
            <person name="Moran D.A.P."/>
            <person name="Shinohara A."/>
            <person name="Yoshida Y."/>
            <person name="Fujiwara M."/>
            <person name="Mori M."/>
            <person name="Tomita M."/>
            <person name="Arakawa K."/>
        </authorList>
    </citation>
    <scope>NUCLEOTIDE SEQUENCE [LARGE SCALE GENOMIC DNA]</scope>
</reference>